<dbReference type="Proteomes" id="UP001612741">
    <property type="component" value="Unassembled WGS sequence"/>
</dbReference>
<name>A0ABW7Z420_9ACTN</name>
<feature type="domain" description="RNA polymerase sigma-70 region 2" evidence="5">
    <location>
        <begin position="36"/>
        <end position="103"/>
    </location>
</feature>
<reference evidence="7 8" key="1">
    <citation type="submission" date="2024-10" db="EMBL/GenBank/DDBJ databases">
        <title>The Natural Products Discovery Center: Release of the First 8490 Sequenced Strains for Exploring Actinobacteria Biosynthetic Diversity.</title>
        <authorList>
            <person name="Kalkreuter E."/>
            <person name="Kautsar S.A."/>
            <person name="Yang D."/>
            <person name="Bader C.D."/>
            <person name="Teijaro C.N."/>
            <person name="Fluegel L."/>
            <person name="Davis C.M."/>
            <person name="Simpson J.R."/>
            <person name="Lauterbach L."/>
            <person name="Steele A.D."/>
            <person name="Gui C."/>
            <person name="Meng S."/>
            <person name="Li G."/>
            <person name="Viehrig K."/>
            <person name="Ye F."/>
            <person name="Su P."/>
            <person name="Kiefer A.F."/>
            <person name="Nichols A."/>
            <person name="Cepeda A.J."/>
            <person name="Yan W."/>
            <person name="Fan B."/>
            <person name="Jiang Y."/>
            <person name="Adhikari A."/>
            <person name="Zheng C.-J."/>
            <person name="Schuster L."/>
            <person name="Cowan T.M."/>
            <person name="Smanski M.J."/>
            <person name="Chevrette M.G."/>
            <person name="De Carvalho L.P.S."/>
            <person name="Shen B."/>
        </authorList>
    </citation>
    <scope>NUCLEOTIDE SEQUENCE [LARGE SCALE GENOMIC DNA]</scope>
    <source>
        <strain evidence="7 8">NPDC050545</strain>
    </source>
</reference>
<evidence type="ECO:0000256" key="4">
    <source>
        <dbReference type="ARBA" id="ARBA00023163"/>
    </source>
</evidence>
<evidence type="ECO:0000256" key="2">
    <source>
        <dbReference type="ARBA" id="ARBA00023015"/>
    </source>
</evidence>
<evidence type="ECO:0000256" key="3">
    <source>
        <dbReference type="ARBA" id="ARBA00023082"/>
    </source>
</evidence>
<proteinExistence type="inferred from homology"/>
<keyword evidence="2" id="KW-0805">Transcription regulation</keyword>
<sequence>MGASKAPHDHDDRASHDLAELMRLSALGDQEAFCRLYDHAAGTVYGIALRVVRDPSQAEEVAQEAMLEIWRTAARYDERQGSVMAWMATITHRRAVDRVRSAQATATREARAGHLATASADYDVVLEQVEERLDRERIRRCLSRLTEVQRQSVTMAYYSGYTYAEVAHLLQTPLGTIKTRMRDGLIRLRDCLGAGA</sequence>
<dbReference type="InterPro" id="IPR014284">
    <property type="entry name" value="RNA_pol_sigma-70_dom"/>
</dbReference>
<comment type="similarity">
    <text evidence="1">Belongs to the sigma-70 factor family. ECF subfamily.</text>
</comment>
<keyword evidence="3" id="KW-0731">Sigma factor</keyword>
<evidence type="ECO:0000259" key="5">
    <source>
        <dbReference type="Pfam" id="PF04542"/>
    </source>
</evidence>
<evidence type="ECO:0000259" key="6">
    <source>
        <dbReference type="Pfam" id="PF08281"/>
    </source>
</evidence>
<evidence type="ECO:0000256" key="1">
    <source>
        <dbReference type="ARBA" id="ARBA00010641"/>
    </source>
</evidence>
<dbReference type="InterPro" id="IPR013325">
    <property type="entry name" value="RNA_pol_sigma_r2"/>
</dbReference>
<dbReference type="Gene3D" id="1.10.1740.10">
    <property type="match status" value="1"/>
</dbReference>
<evidence type="ECO:0000313" key="8">
    <source>
        <dbReference type="Proteomes" id="UP001612741"/>
    </source>
</evidence>
<gene>
    <name evidence="7" type="primary">sigK</name>
    <name evidence="7" type="ORF">ACIBG2_36430</name>
</gene>
<dbReference type="RefSeq" id="WP_397088536.1">
    <property type="nucleotide sequence ID" value="NZ_JBITGY010000010.1"/>
</dbReference>
<dbReference type="InterPro" id="IPR039425">
    <property type="entry name" value="RNA_pol_sigma-70-like"/>
</dbReference>
<evidence type="ECO:0000313" key="7">
    <source>
        <dbReference type="EMBL" id="MFI6502914.1"/>
    </source>
</evidence>
<protein>
    <submittedName>
        <fullName evidence="7">ECF RNA polymerase sigma factor SigK</fullName>
    </submittedName>
</protein>
<feature type="domain" description="RNA polymerase sigma factor 70 region 4 type 2" evidence="6">
    <location>
        <begin position="135"/>
        <end position="188"/>
    </location>
</feature>
<dbReference type="Pfam" id="PF04542">
    <property type="entry name" value="Sigma70_r2"/>
    <property type="match status" value="1"/>
</dbReference>
<accession>A0ABW7Z420</accession>
<dbReference type="Gene3D" id="1.10.10.10">
    <property type="entry name" value="Winged helix-like DNA-binding domain superfamily/Winged helix DNA-binding domain"/>
    <property type="match status" value="1"/>
</dbReference>
<dbReference type="InterPro" id="IPR013249">
    <property type="entry name" value="RNA_pol_sigma70_r4_t2"/>
</dbReference>
<dbReference type="SUPFAM" id="SSF88659">
    <property type="entry name" value="Sigma3 and sigma4 domains of RNA polymerase sigma factors"/>
    <property type="match status" value="1"/>
</dbReference>
<dbReference type="NCBIfam" id="NF007228">
    <property type="entry name" value="PRK09646.1"/>
    <property type="match status" value="1"/>
</dbReference>
<keyword evidence="4" id="KW-0804">Transcription</keyword>
<dbReference type="InterPro" id="IPR007627">
    <property type="entry name" value="RNA_pol_sigma70_r2"/>
</dbReference>
<dbReference type="InterPro" id="IPR036388">
    <property type="entry name" value="WH-like_DNA-bd_sf"/>
</dbReference>
<dbReference type="Pfam" id="PF08281">
    <property type="entry name" value="Sigma70_r4_2"/>
    <property type="match status" value="1"/>
</dbReference>
<dbReference type="PANTHER" id="PTHR43133">
    <property type="entry name" value="RNA POLYMERASE ECF-TYPE SIGMA FACTO"/>
    <property type="match status" value="1"/>
</dbReference>
<keyword evidence="8" id="KW-1185">Reference proteome</keyword>
<dbReference type="EMBL" id="JBITGY010000010">
    <property type="protein sequence ID" value="MFI6502914.1"/>
    <property type="molecule type" value="Genomic_DNA"/>
</dbReference>
<dbReference type="NCBIfam" id="TIGR02937">
    <property type="entry name" value="sigma70-ECF"/>
    <property type="match status" value="1"/>
</dbReference>
<comment type="caution">
    <text evidence="7">The sequence shown here is derived from an EMBL/GenBank/DDBJ whole genome shotgun (WGS) entry which is preliminary data.</text>
</comment>
<dbReference type="SUPFAM" id="SSF88946">
    <property type="entry name" value="Sigma2 domain of RNA polymerase sigma factors"/>
    <property type="match status" value="1"/>
</dbReference>
<dbReference type="CDD" id="cd06171">
    <property type="entry name" value="Sigma70_r4"/>
    <property type="match status" value="1"/>
</dbReference>
<dbReference type="PANTHER" id="PTHR43133:SF66">
    <property type="entry name" value="ECF RNA POLYMERASE SIGMA FACTOR SIGK"/>
    <property type="match status" value="1"/>
</dbReference>
<dbReference type="InterPro" id="IPR013324">
    <property type="entry name" value="RNA_pol_sigma_r3/r4-like"/>
</dbReference>
<organism evidence="7 8">
    <name type="scientific">Nonomuraea typhae</name>
    <dbReference type="NCBI Taxonomy" id="2603600"/>
    <lineage>
        <taxon>Bacteria</taxon>
        <taxon>Bacillati</taxon>
        <taxon>Actinomycetota</taxon>
        <taxon>Actinomycetes</taxon>
        <taxon>Streptosporangiales</taxon>
        <taxon>Streptosporangiaceae</taxon>
        <taxon>Nonomuraea</taxon>
    </lineage>
</organism>